<organism evidence="2 3">
    <name type="scientific">Ascaris lumbricoides</name>
    <name type="common">Giant roundworm</name>
    <dbReference type="NCBI Taxonomy" id="6252"/>
    <lineage>
        <taxon>Eukaryota</taxon>
        <taxon>Metazoa</taxon>
        <taxon>Ecdysozoa</taxon>
        <taxon>Nematoda</taxon>
        <taxon>Chromadorea</taxon>
        <taxon>Rhabditida</taxon>
        <taxon>Spirurina</taxon>
        <taxon>Ascaridomorpha</taxon>
        <taxon>Ascaridoidea</taxon>
        <taxon>Ascarididae</taxon>
        <taxon>Ascaris</taxon>
    </lineage>
</organism>
<name>A0A0M3I906_ASCLU</name>
<dbReference type="Pfam" id="PF06012">
    <property type="entry name" value="DUF908"/>
    <property type="match status" value="1"/>
</dbReference>
<keyword evidence="2" id="KW-1185">Reference proteome</keyword>
<protein>
    <submittedName>
        <fullName evidence="3">DUF908 domain-containing protein</fullName>
    </submittedName>
</protein>
<reference evidence="3" key="1">
    <citation type="submission" date="2017-02" db="UniProtKB">
        <authorList>
            <consortium name="WormBaseParasite"/>
        </authorList>
    </citation>
    <scope>IDENTIFICATION</scope>
</reference>
<evidence type="ECO:0000313" key="2">
    <source>
        <dbReference type="Proteomes" id="UP000036681"/>
    </source>
</evidence>
<evidence type="ECO:0000259" key="1">
    <source>
        <dbReference type="Pfam" id="PF06012"/>
    </source>
</evidence>
<dbReference type="AlphaFoldDB" id="A0A0M3I906"/>
<dbReference type="WBParaSite" id="ALUE_0001388701-mRNA-1">
    <property type="protein sequence ID" value="ALUE_0001388701-mRNA-1"/>
    <property type="gene ID" value="ALUE_0001388701"/>
</dbReference>
<dbReference type="InterPro" id="IPR010309">
    <property type="entry name" value="E3_Ub_ligase_DUF908"/>
</dbReference>
<dbReference type="Proteomes" id="UP000036681">
    <property type="component" value="Unplaced"/>
</dbReference>
<evidence type="ECO:0000313" key="3">
    <source>
        <dbReference type="WBParaSite" id="ALUE_0001388701-mRNA-1"/>
    </source>
</evidence>
<proteinExistence type="predicted"/>
<feature type="domain" description="DUF908" evidence="1">
    <location>
        <begin position="191"/>
        <end position="267"/>
    </location>
</feature>
<accession>A0A0M3I906</accession>
<sequence>MKIDIESLRPCNADILPRCMQLIEHIKSAPDEESFFARLVEVHEWQPQFGKLIEHIKSAPDEESFFARLVEVHEWQPQFGKSEMARWADVLNMCDEVLKRAVTHVDTRGVLMAVDAEPIVVRRVAAVLSFTALLFENTFTRSIYNSVDSEMARWADVLNMCDEVLKRAVTHVDTRGVLMAVDAEPIVVRRVAAVLSFTALLFENTFTRSIYNSVDRLMDLLDSGSMEVVVETLRLLQVISKRSRFISQHLSESQQKQLTMKLTAIVQCWSGKLRNSKMDECCTSEVWSPSLLPICYQAENSTKLVRNVQLDKSLAVEMDELLSGERIDEEERISLFARMRLVRAFSSVEGRRLCVIARLLALSILAINKHRADHNCRQNVVVECLGANSYHGFMARAVRICVEDLRRGTLGTLGHTSVQFCTALFSLLYHLAGFDNGGEALVSCALTESLLSVVGCESVPLEQISFATRAVRVLDIMTSLDANAFTANNGMNVIINRLAVICSLLFP</sequence>